<dbReference type="STRING" id="322104.A3M0F0"/>
<dbReference type="Proteomes" id="UP000002258">
    <property type="component" value="Chromosome 8"/>
</dbReference>
<gene>
    <name evidence="1" type="ORF">PICST_33885</name>
</gene>
<reference evidence="1 2" key="1">
    <citation type="journal article" date="2007" name="Nat. Biotechnol.">
        <title>Genome sequence of the lignocellulose-bioconverting and xylose-fermenting yeast Pichia stipitis.</title>
        <authorList>
            <person name="Jeffries T.W."/>
            <person name="Grigoriev I.V."/>
            <person name="Grimwood J."/>
            <person name="Laplaza J.M."/>
            <person name="Aerts A."/>
            <person name="Salamov A."/>
            <person name="Schmutz J."/>
            <person name="Lindquist E."/>
            <person name="Dehal P."/>
            <person name="Shapiro H."/>
            <person name="Jin Y.S."/>
            <person name="Passoth V."/>
            <person name="Richardson P.M."/>
        </authorList>
    </citation>
    <scope>NUCLEOTIDE SEQUENCE [LARGE SCALE GENOMIC DNA]</scope>
    <source>
        <strain evidence="2">ATCC 58785 / CBS 6054 / NBRC 10063 / NRRL Y-11545</strain>
    </source>
</reference>
<accession>A3M0F0</accession>
<dbReference type="HOGENOM" id="CLU_918803_0_0_1"/>
<organism evidence="1 2">
    <name type="scientific">Scheffersomyces stipitis (strain ATCC 58785 / CBS 6054 / NBRC 10063 / NRRL Y-11545)</name>
    <name type="common">Yeast</name>
    <name type="synonym">Pichia stipitis</name>
    <dbReference type="NCBI Taxonomy" id="322104"/>
    <lineage>
        <taxon>Eukaryota</taxon>
        <taxon>Fungi</taxon>
        <taxon>Dikarya</taxon>
        <taxon>Ascomycota</taxon>
        <taxon>Saccharomycotina</taxon>
        <taxon>Pichiomycetes</taxon>
        <taxon>Debaryomycetaceae</taxon>
        <taxon>Scheffersomyces</taxon>
    </lineage>
</organism>
<sequence>MSSLYQRKVNNYEQRKHDLVHSYLGLREKFAQMDDSNHNLENTYEILLQLDEILYEYRVVKTYLESRQEDLSPNDNILLARMDALAIRLEKSLPIPDIISRVQELAILRRQIYENAKEASKILNLHELSDPRASRFIERSSVTRRPKGAPPLEKWEEATWSKDHARVVFDAARLRKSTDERAEYIRQTFEGKFGIAISSKAAHYLLLHYGFRDTGVNLKIFHSIMDEAFVLNQHLPAYPRAAAMSEYFRQKVGVSINKSECTYVAKFREIMMKVYHSPEEPVENYIEFQNQAPYLNGEMTHIINDKITIKENTI</sequence>
<dbReference type="KEGG" id="pic:PICST_33885"/>
<dbReference type="OMA" id="SINKSEC"/>
<evidence type="ECO:0000313" key="1">
    <source>
        <dbReference type="EMBL" id="ABN68696.2"/>
    </source>
</evidence>
<dbReference type="RefSeq" id="XP_001386725.2">
    <property type="nucleotide sequence ID" value="XM_001386688.1"/>
</dbReference>
<name>A3M0F0_PICST</name>
<protein>
    <submittedName>
        <fullName evidence="1">Uncharacterized protein</fullName>
    </submittedName>
</protein>
<dbReference type="OrthoDB" id="4080041at2759"/>
<dbReference type="EMBL" id="CP000502">
    <property type="protein sequence ID" value="ABN68696.2"/>
    <property type="molecule type" value="Genomic_DNA"/>
</dbReference>
<keyword evidence="2" id="KW-1185">Reference proteome</keyword>
<dbReference type="GeneID" id="4840962"/>
<proteinExistence type="predicted"/>
<dbReference type="AlphaFoldDB" id="A3M0F0"/>
<dbReference type="InParanoid" id="A3M0F0"/>
<dbReference type="eggNOG" id="ENOG502RQ56">
    <property type="taxonomic scope" value="Eukaryota"/>
</dbReference>
<evidence type="ECO:0000313" key="2">
    <source>
        <dbReference type="Proteomes" id="UP000002258"/>
    </source>
</evidence>